<dbReference type="InterPro" id="IPR001451">
    <property type="entry name" value="Hexapep"/>
</dbReference>
<comment type="similarity">
    <text evidence="1">Belongs to the transferase hexapeptide repeat family.</text>
</comment>
<dbReference type="InterPro" id="IPR051159">
    <property type="entry name" value="Hexapeptide_acetyltransf"/>
</dbReference>
<accession>A0AA37HLF4</accession>
<dbReference type="AlphaFoldDB" id="A0AA37HLF4"/>
<keyword evidence="3" id="KW-0808">Transferase</keyword>
<dbReference type="GO" id="GO:0005829">
    <property type="term" value="C:cytosol"/>
    <property type="evidence" value="ECO:0007669"/>
    <property type="project" value="TreeGrafter"/>
</dbReference>
<dbReference type="PANTHER" id="PTHR23416:SF23">
    <property type="entry name" value="ACETYLTRANSFERASE C18B11.09C-RELATED"/>
    <property type="match status" value="1"/>
</dbReference>
<reference evidence="9" key="1">
    <citation type="journal article" date="2016" name="Front. Microbiol.">
        <title>Genome Sequence of the Piezophilic, Mesophilic Sulfate-Reducing Bacterium Desulfovibrio indicus J2T.</title>
        <authorList>
            <person name="Cao J."/>
            <person name="Maignien L."/>
            <person name="Shao Z."/>
            <person name="Alain K."/>
            <person name="Jebbar M."/>
        </authorList>
    </citation>
    <scope>NUCLEOTIDE SEQUENCE</scope>
    <source>
        <strain evidence="9">NBRC 103626</strain>
    </source>
</reference>
<dbReference type="PANTHER" id="PTHR23416">
    <property type="entry name" value="SIALIC ACID SYNTHASE-RELATED"/>
    <property type="match status" value="1"/>
</dbReference>
<organism evidence="9 10">
    <name type="scientific">Methylobacterium gregans</name>
    <dbReference type="NCBI Taxonomy" id="374424"/>
    <lineage>
        <taxon>Bacteria</taxon>
        <taxon>Pseudomonadati</taxon>
        <taxon>Pseudomonadota</taxon>
        <taxon>Alphaproteobacteria</taxon>
        <taxon>Hyphomicrobiales</taxon>
        <taxon>Methylobacteriaceae</taxon>
        <taxon>Methylobacterium</taxon>
    </lineage>
</organism>
<evidence type="ECO:0000259" key="8">
    <source>
        <dbReference type="SMART" id="SM01266"/>
    </source>
</evidence>
<evidence type="ECO:0000256" key="1">
    <source>
        <dbReference type="ARBA" id="ARBA00007274"/>
    </source>
</evidence>
<comment type="caution">
    <text evidence="9">The sequence shown here is derived from an EMBL/GenBank/DDBJ whole genome shotgun (WGS) entry which is preliminary data.</text>
</comment>
<reference evidence="9" key="2">
    <citation type="submission" date="2021-08" db="EMBL/GenBank/DDBJ databases">
        <authorList>
            <person name="Tani A."/>
            <person name="Ola A."/>
            <person name="Ogura Y."/>
            <person name="Katsura K."/>
            <person name="Hayashi T."/>
        </authorList>
    </citation>
    <scope>NUCLEOTIDE SEQUENCE</scope>
    <source>
        <strain evidence="9">NBRC 103626</strain>
    </source>
</reference>
<dbReference type="Pfam" id="PF00132">
    <property type="entry name" value="Hexapep"/>
    <property type="match status" value="1"/>
</dbReference>
<protein>
    <recommendedName>
        <fullName evidence="7">Nodulation protein L</fullName>
    </recommendedName>
</protein>
<evidence type="ECO:0000256" key="4">
    <source>
        <dbReference type="ARBA" id="ARBA00022737"/>
    </source>
</evidence>
<evidence type="ECO:0000256" key="2">
    <source>
        <dbReference type="ARBA" id="ARBA00022458"/>
    </source>
</evidence>
<gene>
    <name evidence="9" type="primary">maa</name>
    <name evidence="9" type="ORF">NBEOAGPD_0234</name>
</gene>
<dbReference type="SUPFAM" id="SSF51161">
    <property type="entry name" value="Trimeric LpxA-like enzymes"/>
    <property type="match status" value="1"/>
</dbReference>
<dbReference type="InterPro" id="IPR011004">
    <property type="entry name" value="Trimer_LpxA-like_sf"/>
</dbReference>
<dbReference type="CDD" id="cd03357">
    <property type="entry name" value="LbH_MAT_GAT"/>
    <property type="match status" value="1"/>
</dbReference>
<evidence type="ECO:0000256" key="3">
    <source>
        <dbReference type="ARBA" id="ARBA00022679"/>
    </source>
</evidence>
<dbReference type="EMBL" id="BPQM01000004">
    <property type="protein sequence ID" value="GJD77032.1"/>
    <property type="molecule type" value="Genomic_DNA"/>
</dbReference>
<keyword evidence="2" id="KW-0536">Nodulation</keyword>
<dbReference type="GO" id="GO:0008374">
    <property type="term" value="F:O-acyltransferase activity"/>
    <property type="evidence" value="ECO:0007669"/>
    <property type="project" value="TreeGrafter"/>
</dbReference>
<feature type="domain" description="Maltose/galactoside acetyltransferase" evidence="8">
    <location>
        <begin position="11"/>
        <end position="65"/>
    </location>
</feature>
<sequence>MTRSLDERSQKQRMLAGELYIADDPELAADNRRISAWMDRYNATQTLSQPERQALLEAMFARVGAGCNIRPPFHCDYGYNISLGRGVFMNHNCCILDVVQVSIGDLTQIGPGVQILTADHPRNPAQRRQMLEFGRPVTIGANVWIGGGAILLPGVTVGDDAIIGAGSVVTRDVPAGGVAVGNPARLRDAPGERSP</sequence>
<evidence type="ECO:0000313" key="9">
    <source>
        <dbReference type="EMBL" id="GJD77032.1"/>
    </source>
</evidence>
<dbReference type="SMART" id="SM01266">
    <property type="entry name" value="Mac"/>
    <property type="match status" value="1"/>
</dbReference>
<keyword evidence="10" id="KW-1185">Reference proteome</keyword>
<dbReference type="Proteomes" id="UP001055108">
    <property type="component" value="Unassembled WGS sequence"/>
</dbReference>
<dbReference type="InterPro" id="IPR024688">
    <property type="entry name" value="Mac_dom"/>
</dbReference>
<dbReference type="Gene3D" id="2.160.10.10">
    <property type="entry name" value="Hexapeptide repeat proteins"/>
    <property type="match status" value="1"/>
</dbReference>
<dbReference type="Pfam" id="PF12464">
    <property type="entry name" value="Mac"/>
    <property type="match status" value="1"/>
</dbReference>
<keyword evidence="4" id="KW-0677">Repeat</keyword>
<proteinExistence type="inferred from homology"/>
<name>A0AA37HLF4_9HYPH</name>
<evidence type="ECO:0000313" key="10">
    <source>
        <dbReference type="Proteomes" id="UP001055108"/>
    </source>
</evidence>
<dbReference type="GO" id="GO:0016407">
    <property type="term" value="F:acetyltransferase activity"/>
    <property type="evidence" value="ECO:0007669"/>
    <property type="project" value="InterPro"/>
</dbReference>
<keyword evidence="5" id="KW-0012">Acyltransferase</keyword>
<comment type="function">
    <text evidence="6">Acetyltransferase implicated in the O-acetylation of Nod factors.</text>
</comment>
<evidence type="ECO:0000256" key="6">
    <source>
        <dbReference type="ARBA" id="ARBA00055587"/>
    </source>
</evidence>
<evidence type="ECO:0000256" key="5">
    <source>
        <dbReference type="ARBA" id="ARBA00023315"/>
    </source>
</evidence>
<dbReference type="InterPro" id="IPR018357">
    <property type="entry name" value="Hexapep_transf_CS"/>
</dbReference>
<dbReference type="FunFam" id="2.160.10.10:FF:000025">
    <property type="entry name" value="Hexapeptide-repeat containing-acetyltransferase"/>
    <property type="match status" value="1"/>
</dbReference>
<dbReference type="PROSITE" id="PS00101">
    <property type="entry name" value="HEXAPEP_TRANSFERASES"/>
    <property type="match status" value="1"/>
</dbReference>
<evidence type="ECO:0000256" key="7">
    <source>
        <dbReference type="ARBA" id="ARBA00067695"/>
    </source>
</evidence>
<dbReference type="RefSeq" id="WP_238300622.1">
    <property type="nucleotide sequence ID" value="NZ_BPQM01000004.1"/>
</dbReference>